<gene>
    <name evidence="7" type="ORF">Fmac_017276</name>
</gene>
<evidence type="ECO:0000256" key="1">
    <source>
        <dbReference type="ARBA" id="ARBA00008894"/>
    </source>
</evidence>
<dbReference type="EMBL" id="JBGMDY010000006">
    <property type="protein sequence ID" value="KAL2329695.1"/>
    <property type="molecule type" value="Genomic_DNA"/>
</dbReference>
<reference evidence="7 8" key="1">
    <citation type="submission" date="2024-08" db="EMBL/GenBank/DDBJ databases">
        <title>Insights into the chromosomal genome structure of Flemingia macrophylla.</title>
        <authorList>
            <person name="Ding Y."/>
            <person name="Zhao Y."/>
            <person name="Bi W."/>
            <person name="Wu M."/>
            <person name="Zhao G."/>
            <person name="Gong Y."/>
            <person name="Li W."/>
            <person name="Zhang P."/>
        </authorList>
    </citation>
    <scope>NUCLEOTIDE SEQUENCE [LARGE SCALE GENOMIC DNA]</scope>
    <source>
        <strain evidence="7">DYQJB</strain>
        <tissue evidence="7">Leaf</tissue>
    </source>
</reference>
<evidence type="ECO:0000256" key="4">
    <source>
        <dbReference type="ARBA" id="ARBA00022840"/>
    </source>
</evidence>
<dbReference type="InterPro" id="IPR001611">
    <property type="entry name" value="Leu-rich_rpt"/>
</dbReference>
<dbReference type="SUPFAM" id="SSF52058">
    <property type="entry name" value="L domain-like"/>
    <property type="match status" value="1"/>
</dbReference>
<protein>
    <recommendedName>
        <fullName evidence="9">NB-ARC domain-containing protein</fullName>
    </recommendedName>
</protein>
<dbReference type="InterPro" id="IPR057135">
    <property type="entry name" value="At4g27190-like_LRR"/>
</dbReference>
<proteinExistence type="inferred from homology"/>
<dbReference type="Gene3D" id="3.40.50.300">
    <property type="entry name" value="P-loop containing nucleotide triphosphate hydrolases"/>
    <property type="match status" value="1"/>
</dbReference>
<dbReference type="GO" id="GO:0005524">
    <property type="term" value="F:ATP binding"/>
    <property type="evidence" value="ECO:0007669"/>
    <property type="project" value="UniProtKB-KW"/>
</dbReference>
<dbReference type="InterPro" id="IPR042197">
    <property type="entry name" value="Apaf_helical"/>
</dbReference>
<dbReference type="Proteomes" id="UP001603857">
    <property type="component" value="Unassembled WGS sequence"/>
</dbReference>
<dbReference type="PANTHER" id="PTHR33463:SF187">
    <property type="entry name" value="AND NB-ARC DOMAIN DISEASE RESISTANCE PROTEIN, PUTATIVE-RELATED"/>
    <property type="match status" value="1"/>
</dbReference>
<dbReference type="Gene3D" id="3.80.10.10">
    <property type="entry name" value="Ribonuclease Inhibitor"/>
    <property type="match status" value="2"/>
</dbReference>
<evidence type="ECO:0000313" key="8">
    <source>
        <dbReference type="Proteomes" id="UP001603857"/>
    </source>
</evidence>
<dbReference type="FunFam" id="3.40.50.300:FF:001091">
    <property type="entry name" value="Probable disease resistance protein At1g61300"/>
    <property type="match status" value="1"/>
</dbReference>
<feature type="domain" description="NB-ARC" evidence="5">
    <location>
        <begin position="216"/>
        <end position="374"/>
    </location>
</feature>
<sequence length="999" mass="114859">MGRTKGDIYYWNQVTTEGKGKWKCKHCNRPFSGGFSRIKAHIDKTKGKGIAICSVDPGNERVGSTSNSSHLREVQNILNESQGSVAEHIIKENNNVNGIFQSEISDLNKLVSDLTIEEEDIKGQLRWLESRGKKRKSSVNNWLNELQNLKKRVVDMKNSLDAFGLDDFYQLEIEQWVDKLQQHQQIKKLTVEVQRHKIRKPVVLSNEFFGEDFEHNVQMMWGLLENDQVFIIGIHGMGGVGKTFLATYMENEIKRKATFNDVFWVTVSHDFNIFQLQEHIAKRIGIKLYEDDERTRSEILAYELEKIEKSVIVLDDVWKYIDLEKVGVPLKMNGIKLIITSRLKHVCRQMNCLPYNIITKYPFSWEEGRELFWLKLGHHGAPATLAPEILEIARSIENVCAGLPLGISVMGRILKGCYDTYTWRHALNKLEKMEIGEEVKEMLLPVAKRSYDNLVEKDLQKCFLYCVAMLVWYTTRFDLVVEFLNNGLINEKGNLEEMFDEGYVIVDKLIDHSLLSDSDCGLAMHGLLRNMMCHILNKSHNYMIRCNQKLRKIPRVQEWTIDLEVVYLASNKIEEIPRGASPNCPRLSTLILYNNSISHVSECFFTHLNAITVLDLSFNSTLTSLPNSLSNLRSLMSLVLTECSKLEYIPPLGELQALSRLDISCCSILQVPKGLQNLINLKWLDMHNNVNLTLEPACDLASLTNMQYLDLRYSSSIKMEDVQGMRMLEMFGGRFMDQDNFNSYVQEIQDKGCGPKSYFIHLGKQEGSTLDFEYLLFDFEFKCQRLRFENCQEFLYLLPRDLAELFVHYNSQWVSLCDGLSSNRPTSLKCIDIASCTQLKHLFCLSNSCSFCTNIQSLEDLRLNCLESLTVICKEDVLDLMQFVSPRGVFSLLKKIHIEGCHEIETLITPWSVPQLQNLEYITVLSCNSLKEIFAIHNNVDQNSFNITLPKLIALNLCRLPQLKIVCKGIIICGFEDILSIYNCPNLERLPTIQVSDDF</sequence>
<evidence type="ECO:0000313" key="7">
    <source>
        <dbReference type="EMBL" id="KAL2329695.1"/>
    </source>
</evidence>
<organism evidence="7 8">
    <name type="scientific">Flemingia macrophylla</name>
    <dbReference type="NCBI Taxonomy" id="520843"/>
    <lineage>
        <taxon>Eukaryota</taxon>
        <taxon>Viridiplantae</taxon>
        <taxon>Streptophyta</taxon>
        <taxon>Embryophyta</taxon>
        <taxon>Tracheophyta</taxon>
        <taxon>Spermatophyta</taxon>
        <taxon>Magnoliopsida</taxon>
        <taxon>eudicotyledons</taxon>
        <taxon>Gunneridae</taxon>
        <taxon>Pentapetalae</taxon>
        <taxon>rosids</taxon>
        <taxon>fabids</taxon>
        <taxon>Fabales</taxon>
        <taxon>Fabaceae</taxon>
        <taxon>Papilionoideae</taxon>
        <taxon>50 kb inversion clade</taxon>
        <taxon>NPAAA clade</taxon>
        <taxon>indigoferoid/millettioid clade</taxon>
        <taxon>Phaseoleae</taxon>
        <taxon>Flemingia</taxon>
    </lineage>
</organism>
<feature type="domain" description="Disease resistance protein At4g27190-like leucine-rich repeats" evidence="6">
    <location>
        <begin position="883"/>
        <end position="996"/>
    </location>
</feature>
<evidence type="ECO:0000259" key="6">
    <source>
        <dbReference type="Pfam" id="PF23247"/>
    </source>
</evidence>
<keyword evidence="2" id="KW-0547">Nucleotide-binding</keyword>
<keyword evidence="3" id="KW-0611">Plant defense</keyword>
<dbReference type="SUPFAM" id="SSF52540">
    <property type="entry name" value="P-loop containing nucleoside triphosphate hydrolases"/>
    <property type="match status" value="1"/>
</dbReference>
<dbReference type="Gene3D" id="1.10.8.430">
    <property type="entry name" value="Helical domain of apoptotic protease-activating factors"/>
    <property type="match status" value="1"/>
</dbReference>
<dbReference type="GO" id="GO:0006952">
    <property type="term" value="P:defense response"/>
    <property type="evidence" value="ECO:0007669"/>
    <property type="project" value="UniProtKB-KW"/>
</dbReference>
<dbReference type="InterPro" id="IPR002182">
    <property type="entry name" value="NB-ARC"/>
</dbReference>
<dbReference type="Pfam" id="PF23247">
    <property type="entry name" value="LRR_RPS2"/>
    <property type="match status" value="1"/>
</dbReference>
<evidence type="ECO:0000256" key="3">
    <source>
        <dbReference type="ARBA" id="ARBA00022821"/>
    </source>
</evidence>
<evidence type="ECO:0000259" key="5">
    <source>
        <dbReference type="Pfam" id="PF00931"/>
    </source>
</evidence>
<evidence type="ECO:0008006" key="9">
    <source>
        <dbReference type="Google" id="ProtNLM"/>
    </source>
</evidence>
<dbReference type="Pfam" id="PF00931">
    <property type="entry name" value="NB-ARC"/>
    <property type="match status" value="1"/>
</dbReference>
<dbReference type="InterPro" id="IPR027417">
    <property type="entry name" value="P-loop_NTPase"/>
</dbReference>
<name>A0ABD1M1P6_9FABA</name>
<dbReference type="InterPro" id="IPR032675">
    <property type="entry name" value="LRR_dom_sf"/>
</dbReference>
<dbReference type="Pfam" id="PF13855">
    <property type="entry name" value="LRR_8"/>
    <property type="match status" value="1"/>
</dbReference>
<comment type="caution">
    <text evidence="7">The sequence shown here is derived from an EMBL/GenBank/DDBJ whole genome shotgun (WGS) entry which is preliminary data.</text>
</comment>
<dbReference type="PANTHER" id="PTHR33463">
    <property type="entry name" value="NB-ARC DOMAIN-CONTAINING PROTEIN-RELATED"/>
    <property type="match status" value="1"/>
</dbReference>
<comment type="similarity">
    <text evidence="1">Belongs to the disease resistance NB-LRR family.</text>
</comment>
<evidence type="ECO:0000256" key="2">
    <source>
        <dbReference type="ARBA" id="ARBA00022741"/>
    </source>
</evidence>
<accession>A0ABD1M1P6</accession>
<dbReference type="AlphaFoldDB" id="A0ABD1M1P6"/>
<keyword evidence="8" id="KW-1185">Reference proteome</keyword>
<dbReference type="PRINTS" id="PR00364">
    <property type="entry name" value="DISEASERSIST"/>
</dbReference>
<dbReference type="InterPro" id="IPR050905">
    <property type="entry name" value="Plant_NBS-LRR"/>
</dbReference>
<keyword evidence="4" id="KW-0067">ATP-binding</keyword>